<dbReference type="RefSeq" id="WP_092607726.1">
    <property type="nucleotide sequence ID" value="NZ_FNHU01000002.1"/>
</dbReference>
<dbReference type="Proteomes" id="UP000199671">
    <property type="component" value="Unassembled WGS sequence"/>
</dbReference>
<dbReference type="InterPro" id="IPR010982">
    <property type="entry name" value="Lambda_DNA-bd_dom_sf"/>
</dbReference>
<dbReference type="Gene3D" id="1.10.260.40">
    <property type="entry name" value="lambda repressor-like DNA-binding domains"/>
    <property type="match status" value="1"/>
</dbReference>
<dbReference type="PROSITE" id="PS50943">
    <property type="entry name" value="HTH_CROC1"/>
    <property type="match status" value="1"/>
</dbReference>
<dbReference type="PANTHER" id="PTHR46558">
    <property type="entry name" value="TRACRIPTIONAL REGULATORY PROTEIN-RELATED-RELATED"/>
    <property type="match status" value="1"/>
</dbReference>
<dbReference type="OrthoDB" id="9801008at2"/>
<name>A0A1G9SW16_9ACTO</name>
<dbReference type="SUPFAM" id="SSF47413">
    <property type="entry name" value="lambda repressor-like DNA-binding domains"/>
    <property type="match status" value="1"/>
</dbReference>
<dbReference type="PANTHER" id="PTHR46558:SF11">
    <property type="entry name" value="HTH-TYPE TRANSCRIPTIONAL REGULATOR XRE"/>
    <property type="match status" value="1"/>
</dbReference>
<gene>
    <name evidence="4" type="ORF">SAMN04487766_102118</name>
</gene>
<feature type="compositionally biased region" description="Low complexity" evidence="2">
    <location>
        <begin position="73"/>
        <end position="82"/>
    </location>
</feature>
<dbReference type="Pfam" id="PF01381">
    <property type="entry name" value="HTH_3"/>
    <property type="match status" value="1"/>
</dbReference>
<keyword evidence="1" id="KW-0238">DNA-binding</keyword>
<dbReference type="SMART" id="SM00530">
    <property type="entry name" value="HTH_XRE"/>
    <property type="match status" value="1"/>
</dbReference>
<dbReference type="AlphaFoldDB" id="A0A1G9SW16"/>
<proteinExistence type="predicted"/>
<evidence type="ECO:0000256" key="1">
    <source>
        <dbReference type="ARBA" id="ARBA00023125"/>
    </source>
</evidence>
<evidence type="ECO:0000313" key="5">
    <source>
        <dbReference type="Proteomes" id="UP000199671"/>
    </source>
</evidence>
<organism evidence="4 5">
    <name type="scientific">Actinomyces ruminicola</name>
    <dbReference type="NCBI Taxonomy" id="332524"/>
    <lineage>
        <taxon>Bacteria</taxon>
        <taxon>Bacillati</taxon>
        <taxon>Actinomycetota</taxon>
        <taxon>Actinomycetes</taxon>
        <taxon>Actinomycetales</taxon>
        <taxon>Actinomycetaceae</taxon>
        <taxon>Actinomyces</taxon>
    </lineage>
</organism>
<dbReference type="CDD" id="cd00093">
    <property type="entry name" value="HTH_XRE"/>
    <property type="match status" value="1"/>
</dbReference>
<feature type="domain" description="HTH cro/C1-type" evidence="3">
    <location>
        <begin position="9"/>
        <end position="63"/>
    </location>
</feature>
<dbReference type="EMBL" id="FNHU01000002">
    <property type="protein sequence ID" value="SDM39638.1"/>
    <property type="molecule type" value="Genomic_DNA"/>
</dbReference>
<reference evidence="4 5" key="1">
    <citation type="submission" date="2016-10" db="EMBL/GenBank/DDBJ databases">
        <authorList>
            <person name="de Groot N.N."/>
        </authorList>
    </citation>
    <scope>NUCLEOTIDE SEQUENCE [LARGE SCALE GENOMIC DNA]</scope>
    <source>
        <strain evidence="4 5">KPR-7B</strain>
    </source>
</reference>
<feature type="compositionally biased region" description="Low complexity" evidence="2">
    <location>
        <begin position="98"/>
        <end position="109"/>
    </location>
</feature>
<sequence>MKHSVGRNIASLRLSRGMTQEQLAQKMGVTPQAVSKWENDLNYPDVATLPALAALLGTSVDALLTVPDDDARPAAAGPAATPASPPSVGPTPAPASPPSTSSPAEPVSTGFALVRPEPSAERRRQAPRTAGRSLHIEVRGPQDNVDLAFPMQAVSALAALIANVPQVRTAVGAHGIDLDAIVTTSLGALDSTGPATLIDVTDDEDHVRIWVD</sequence>
<feature type="compositionally biased region" description="Pro residues" evidence="2">
    <location>
        <begin position="83"/>
        <end position="97"/>
    </location>
</feature>
<evidence type="ECO:0000256" key="2">
    <source>
        <dbReference type="SAM" id="MobiDB-lite"/>
    </source>
</evidence>
<evidence type="ECO:0000259" key="3">
    <source>
        <dbReference type="PROSITE" id="PS50943"/>
    </source>
</evidence>
<feature type="region of interest" description="Disordered" evidence="2">
    <location>
        <begin position="69"/>
        <end position="132"/>
    </location>
</feature>
<accession>A0A1G9SW16</accession>
<dbReference type="GO" id="GO:0003677">
    <property type="term" value="F:DNA binding"/>
    <property type="evidence" value="ECO:0007669"/>
    <property type="project" value="UniProtKB-KW"/>
</dbReference>
<protein>
    <submittedName>
        <fullName evidence="4">Helix-turn-helix</fullName>
    </submittedName>
</protein>
<dbReference type="InterPro" id="IPR001387">
    <property type="entry name" value="Cro/C1-type_HTH"/>
</dbReference>
<evidence type="ECO:0000313" key="4">
    <source>
        <dbReference type="EMBL" id="SDM39638.1"/>
    </source>
</evidence>